<evidence type="ECO:0000313" key="2">
    <source>
        <dbReference type="Proteomes" id="UP000559027"/>
    </source>
</evidence>
<keyword evidence="2" id="KW-1185">Reference proteome</keyword>
<dbReference type="AlphaFoldDB" id="A0A8H5GBN0"/>
<dbReference type="SUPFAM" id="SSF52047">
    <property type="entry name" value="RNI-like"/>
    <property type="match status" value="1"/>
</dbReference>
<dbReference type="EMBL" id="JAACJO010000002">
    <property type="protein sequence ID" value="KAF5361780.1"/>
    <property type="molecule type" value="Genomic_DNA"/>
</dbReference>
<name>A0A8H5GBN0_9AGAR</name>
<sequence length="472" mass="54218">MHRVESDIALLRRLKYLRSAPMIPQFLRHLEVRISRYDDSRALSWIRPTSAQLYRKTLRDKFGAASWAIGLSRDLPVHRDIRGALSRLDKLTSVTVDCQLSPPSQRGILPAIPLSSSLTSNLPVVCRSSGDTITRLILAFRPTYLNLGLSKLKFPNLQEFDFELDVRPLPYSRGPPLDLNNYGFDHVERELSLFISSHRHFLQTFGLSLPSGLFAAKVLDDSPYLTSLTGLSLSFIASEPHVLSSITRFIGRYSKNIRSFGFRLDDLESKHYQMLHEWIVQFPLSTFPQLEYLSVSFSDFFELLLSFVSKCGVKVKTLSVGMDRSLWDDQVQQLAATVKQGGGQKYIQNLYLPTLLHFYILRLIAEGFTSLKSLYVKCKDPIVYDRDLIYLDSPPRNNPLATWGLEHLILVRANGGWLRSGDTELLYDRVPQFFPGVQYFNGLEREQNWVDHDVDMLDTPWFFEGYPNRRRS</sequence>
<protein>
    <submittedName>
        <fullName evidence="1">Uncharacterized protein</fullName>
    </submittedName>
</protein>
<dbReference type="OrthoDB" id="3112719at2759"/>
<accession>A0A8H5GBN0</accession>
<organism evidence="1 2">
    <name type="scientific">Leucocoprinus leucothites</name>
    <dbReference type="NCBI Taxonomy" id="201217"/>
    <lineage>
        <taxon>Eukaryota</taxon>
        <taxon>Fungi</taxon>
        <taxon>Dikarya</taxon>
        <taxon>Basidiomycota</taxon>
        <taxon>Agaricomycotina</taxon>
        <taxon>Agaricomycetes</taxon>
        <taxon>Agaricomycetidae</taxon>
        <taxon>Agaricales</taxon>
        <taxon>Agaricineae</taxon>
        <taxon>Agaricaceae</taxon>
        <taxon>Leucocoprinus</taxon>
    </lineage>
</organism>
<comment type="caution">
    <text evidence="1">The sequence shown here is derived from an EMBL/GenBank/DDBJ whole genome shotgun (WGS) entry which is preliminary data.</text>
</comment>
<gene>
    <name evidence="1" type="ORF">D9756_002841</name>
</gene>
<reference evidence="1 2" key="1">
    <citation type="journal article" date="2020" name="ISME J.">
        <title>Uncovering the hidden diversity of litter-decomposition mechanisms in mushroom-forming fungi.</title>
        <authorList>
            <person name="Floudas D."/>
            <person name="Bentzer J."/>
            <person name="Ahren D."/>
            <person name="Johansson T."/>
            <person name="Persson P."/>
            <person name="Tunlid A."/>
        </authorList>
    </citation>
    <scope>NUCLEOTIDE SEQUENCE [LARGE SCALE GENOMIC DNA]</scope>
    <source>
        <strain evidence="1 2">CBS 146.42</strain>
    </source>
</reference>
<proteinExistence type="predicted"/>
<evidence type="ECO:0000313" key="1">
    <source>
        <dbReference type="EMBL" id="KAF5361780.1"/>
    </source>
</evidence>
<dbReference type="Proteomes" id="UP000559027">
    <property type="component" value="Unassembled WGS sequence"/>
</dbReference>